<reference evidence="1 2" key="1">
    <citation type="journal article" date="2008" name="PLoS Genet.">
        <title>Genomic islands in the pathogenic filamentous fungus Aspergillus fumigatus.</title>
        <authorList>
            <person name="Fedorova N.D."/>
            <person name="Khaldi N."/>
            <person name="Joardar V.S."/>
            <person name="Maiti R."/>
            <person name="Amedeo P."/>
            <person name="Anderson M.J."/>
            <person name="Crabtree J."/>
            <person name="Silva J.C."/>
            <person name="Badger J.H."/>
            <person name="Albarraq A."/>
            <person name="Angiuoli S."/>
            <person name="Bussey H."/>
            <person name="Bowyer P."/>
            <person name="Cotty P.J."/>
            <person name="Dyer P.S."/>
            <person name="Egan A."/>
            <person name="Galens K."/>
            <person name="Fraser-Liggett C.M."/>
            <person name="Haas B.J."/>
            <person name="Inman J.M."/>
            <person name="Kent R."/>
            <person name="Lemieux S."/>
            <person name="Malavazi I."/>
            <person name="Orvis J."/>
            <person name="Roemer T."/>
            <person name="Ronning C.M."/>
            <person name="Sundaram J.P."/>
            <person name="Sutton G."/>
            <person name="Turner G."/>
            <person name="Venter J.C."/>
            <person name="White O.R."/>
            <person name="Whitty B.R."/>
            <person name="Youngman P."/>
            <person name="Wolfe K.H."/>
            <person name="Goldman G.H."/>
            <person name="Wortman J.R."/>
            <person name="Jiang B."/>
            <person name="Denning D.W."/>
            <person name="Nierman W.C."/>
        </authorList>
    </citation>
    <scope>NUCLEOTIDE SEQUENCE [LARGE SCALE GENOMIC DNA]</scope>
    <source>
        <strain evidence="2">CBS 144.89 / FGSC A1163 / CEA10</strain>
    </source>
</reference>
<dbReference type="Proteomes" id="UP000001699">
    <property type="component" value="Unassembled WGS sequence"/>
</dbReference>
<evidence type="ECO:0000313" key="2">
    <source>
        <dbReference type="Proteomes" id="UP000001699"/>
    </source>
</evidence>
<keyword evidence="2" id="KW-1185">Reference proteome</keyword>
<dbReference type="HOGENOM" id="CLU_1277354_0_0_1"/>
<dbReference type="AlphaFoldDB" id="B0Y7X7"/>
<name>B0Y7X7_ASPFC</name>
<evidence type="ECO:0000313" key="1">
    <source>
        <dbReference type="EMBL" id="EDP49508.1"/>
    </source>
</evidence>
<dbReference type="EMBL" id="DS499599">
    <property type="protein sequence ID" value="EDP49508.1"/>
    <property type="molecule type" value="Genomic_DNA"/>
</dbReference>
<protein>
    <submittedName>
        <fullName evidence="1">Uncharacterized protein</fullName>
    </submittedName>
</protein>
<sequence>MVVLQCKNQAFPHRGNASGWGGGARECFISPITVIPTWSESKSGSDATALCSLLNCLNAKARRSRGHGLPQWPSGNRGHRESVASAEYGGPLTLLKTYLFPQRAATCQHLQPFISIDFLFFPSYIFPESYASADDNPDEVVFLRLLSRHPKIKACLSLILSVLSSLAPAEALLLLQEVHNDSEALDTFQVWNESLLQASDPIRDEPHPTWETDGLS</sequence>
<organism evidence="1 2">
    <name type="scientific">Aspergillus fumigatus (strain CBS 144.89 / FGSC A1163 / CEA10)</name>
    <name type="common">Neosartorya fumigata</name>
    <dbReference type="NCBI Taxonomy" id="451804"/>
    <lineage>
        <taxon>Eukaryota</taxon>
        <taxon>Fungi</taxon>
        <taxon>Dikarya</taxon>
        <taxon>Ascomycota</taxon>
        <taxon>Pezizomycotina</taxon>
        <taxon>Eurotiomycetes</taxon>
        <taxon>Eurotiomycetidae</taxon>
        <taxon>Eurotiales</taxon>
        <taxon>Aspergillaceae</taxon>
        <taxon>Aspergillus</taxon>
        <taxon>Aspergillus subgen. Fumigati</taxon>
    </lineage>
</organism>
<proteinExistence type="predicted"/>
<accession>B0Y7X7</accession>
<gene>
    <name evidence="1" type="ORF">AFUB_075370</name>
</gene>